<gene>
    <name evidence="1" type="ORF">AKG39_12910</name>
</gene>
<dbReference type="RefSeq" id="WP_050740813.1">
    <property type="nucleotide sequence ID" value="NZ_LGYO01000033.1"/>
</dbReference>
<dbReference type="OrthoDB" id="9782387at2"/>
<protein>
    <submittedName>
        <fullName evidence="1">Uncharacterized protein</fullName>
    </submittedName>
</protein>
<dbReference type="STRING" id="52689.AKG39_12910"/>
<dbReference type="EMBL" id="LGYO01000033">
    <property type="protein sequence ID" value="KNZ41219.1"/>
    <property type="molecule type" value="Genomic_DNA"/>
</dbReference>
<dbReference type="PANTHER" id="PTHR43524:SF1">
    <property type="entry name" value="RADICAL SAM SUPERFAMILY PROTEIN"/>
    <property type="match status" value="1"/>
</dbReference>
<dbReference type="Proteomes" id="UP000036873">
    <property type="component" value="Unassembled WGS sequence"/>
</dbReference>
<evidence type="ECO:0000313" key="1">
    <source>
        <dbReference type="EMBL" id="KNZ41219.1"/>
    </source>
</evidence>
<proteinExistence type="predicted"/>
<name>A0A0L6TY70_9FIRM</name>
<organism evidence="1 2">
    <name type="scientific">Acetobacterium bakii</name>
    <dbReference type="NCBI Taxonomy" id="52689"/>
    <lineage>
        <taxon>Bacteria</taxon>
        <taxon>Bacillati</taxon>
        <taxon>Bacillota</taxon>
        <taxon>Clostridia</taxon>
        <taxon>Eubacteriales</taxon>
        <taxon>Eubacteriaceae</taxon>
        <taxon>Acetobacterium</taxon>
    </lineage>
</organism>
<accession>A0A0L6TY70</accession>
<reference evidence="2" key="1">
    <citation type="submission" date="2015-07" db="EMBL/GenBank/DDBJ databases">
        <title>Draft genome sequence of Acetobacterium bakii DSM 8293, a potential psychrophilic chemical producer through syngas fermentation.</title>
        <authorList>
            <person name="Song Y."/>
            <person name="Hwang S."/>
            <person name="Cho B.-K."/>
        </authorList>
    </citation>
    <scope>NUCLEOTIDE SEQUENCE [LARGE SCALE GENOMIC DNA]</scope>
    <source>
        <strain evidence="2">DSM 8239</strain>
    </source>
</reference>
<dbReference type="PANTHER" id="PTHR43524">
    <property type="entry name" value="RADICAL SAM SUPERFAMILY PROTEIN"/>
    <property type="match status" value="1"/>
</dbReference>
<evidence type="ECO:0000313" key="2">
    <source>
        <dbReference type="Proteomes" id="UP000036873"/>
    </source>
</evidence>
<keyword evidence="2" id="KW-1185">Reference proteome</keyword>
<dbReference type="PATRIC" id="fig|52689.4.peg.1945"/>
<dbReference type="AlphaFoldDB" id="A0A0L6TY70"/>
<sequence>MMIKKSELIIISLREEIKMSAYTIKERVQSFGLKKVISYLNSNPDKNIPNIIYWVEKFDRKDTLSRQIEPIKSAIADKDGNWYQLVKSLFTDIDEDVRQTFLENFLVNATLVGGQQQKRAKEQNNCNIPWAILLDPTSACNLHGFSHICRLALIWSTNPEQNQQICNILKMSIRCVINAVPQLIIGKSQPTSFGKNLTEVIRLGSNQKNVKNLNS</sequence>
<comment type="caution">
    <text evidence="1">The sequence shown here is derived from an EMBL/GenBank/DDBJ whole genome shotgun (WGS) entry which is preliminary data.</text>
</comment>